<dbReference type="AlphaFoldDB" id="A0ABD3CH06"/>
<feature type="domain" description="F-box associated beta-propeller type 1" evidence="1">
    <location>
        <begin position="7"/>
        <end position="243"/>
    </location>
</feature>
<sequence>MVEKRGSCNGILCLEDFYKTGNTVLWNPVTDELKSLPPSSIECPPDSVSTRFFAGGFVFDASSEDYKVLRHVENVFEYDDGSYKSTLIQTELYSLKNDSWSWIVKPEEYQWPWYPLPISLNGSCYWKGFDCVISFNFADEVFSSFPLPGNNKCRRLLFDMDGKLGSFVIWHKKSVYHDRDFEAVKEMSFDIWLWESNKWCWSKVDSFVVEDGTRPLGFWGSYKCFLQRRNGQLLVFDLTTRELKALDMEEFSGAESLVSFEESTVSISKVVELHTEE</sequence>
<dbReference type="InterPro" id="IPR011043">
    <property type="entry name" value="Gal_Oxase/kelch_b-propeller"/>
</dbReference>
<proteinExistence type="predicted"/>
<protein>
    <recommendedName>
        <fullName evidence="1">F-box associated beta-propeller type 1 domain-containing protein</fullName>
    </recommendedName>
</protein>
<reference evidence="3" key="1">
    <citation type="journal article" date="2024" name="IScience">
        <title>Strigolactones Initiate the Formation of Haustorium-like Structures in Castilleja.</title>
        <authorList>
            <person name="Buerger M."/>
            <person name="Peterson D."/>
            <person name="Chory J."/>
        </authorList>
    </citation>
    <scope>NUCLEOTIDE SEQUENCE [LARGE SCALE GENOMIC DNA]</scope>
</reference>
<dbReference type="Proteomes" id="UP001632038">
    <property type="component" value="Unassembled WGS sequence"/>
</dbReference>
<organism evidence="2 3">
    <name type="scientific">Castilleja foliolosa</name>
    <dbReference type="NCBI Taxonomy" id="1961234"/>
    <lineage>
        <taxon>Eukaryota</taxon>
        <taxon>Viridiplantae</taxon>
        <taxon>Streptophyta</taxon>
        <taxon>Embryophyta</taxon>
        <taxon>Tracheophyta</taxon>
        <taxon>Spermatophyta</taxon>
        <taxon>Magnoliopsida</taxon>
        <taxon>eudicotyledons</taxon>
        <taxon>Gunneridae</taxon>
        <taxon>Pentapetalae</taxon>
        <taxon>asterids</taxon>
        <taxon>lamiids</taxon>
        <taxon>Lamiales</taxon>
        <taxon>Orobanchaceae</taxon>
        <taxon>Pedicularideae</taxon>
        <taxon>Castillejinae</taxon>
        <taxon>Castilleja</taxon>
    </lineage>
</organism>
<evidence type="ECO:0000313" key="3">
    <source>
        <dbReference type="Proteomes" id="UP001632038"/>
    </source>
</evidence>
<dbReference type="PANTHER" id="PTHR31672:SF13">
    <property type="entry name" value="F-BOX PROTEIN CPR30-LIKE"/>
    <property type="match status" value="1"/>
</dbReference>
<comment type="caution">
    <text evidence="2">The sequence shown here is derived from an EMBL/GenBank/DDBJ whole genome shotgun (WGS) entry which is preliminary data.</text>
</comment>
<dbReference type="EMBL" id="JAVIJP010000034">
    <property type="protein sequence ID" value="KAL3629188.1"/>
    <property type="molecule type" value="Genomic_DNA"/>
</dbReference>
<dbReference type="SUPFAM" id="SSF50965">
    <property type="entry name" value="Galactose oxidase, central domain"/>
    <property type="match status" value="1"/>
</dbReference>
<keyword evidence="3" id="KW-1185">Reference proteome</keyword>
<dbReference type="InterPro" id="IPR050796">
    <property type="entry name" value="SCF_F-box_component"/>
</dbReference>
<dbReference type="NCBIfam" id="TIGR01640">
    <property type="entry name" value="F_box_assoc_1"/>
    <property type="match status" value="1"/>
</dbReference>
<evidence type="ECO:0000313" key="2">
    <source>
        <dbReference type="EMBL" id="KAL3629188.1"/>
    </source>
</evidence>
<gene>
    <name evidence="2" type="ORF">CASFOL_026410</name>
</gene>
<dbReference type="PANTHER" id="PTHR31672">
    <property type="entry name" value="BNACNNG10540D PROTEIN"/>
    <property type="match status" value="1"/>
</dbReference>
<evidence type="ECO:0000259" key="1">
    <source>
        <dbReference type="Pfam" id="PF07734"/>
    </source>
</evidence>
<dbReference type="InterPro" id="IPR006527">
    <property type="entry name" value="F-box-assoc_dom_typ1"/>
</dbReference>
<dbReference type="Pfam" id="PF07734">
    <property type="entry name" value="FBA_1"/>
    <property type="match status" value="1"/>
</dbReference>
<dbReference type="InterPro" id="IPR017451">
    <property type="entry name" value="F-box-assoc_interact_dom"/>
</dbReference>
<name>A0ABD3CH06_9LAMI</name>
<accession>A0ABD3CH06</accession>